<dbReference type="SUPFAM" id="SSF52540">
    <property type="entry name" value="P-loop containing nucleoside triphosphate hydrolases"/>
    <property type="match status" value="1"/>
</dbReference>
<accession>A0A2U0ZRI9</accession>
<dbReference type="EMBL" id="QJSQ01000029">
    <property type="protein sequence ID" value="PYE16572.1"/>
    <property type="molecule type" value="Genomic_DNA"/>
</dbReference>
<keyword evidence="5" id="KW-1185">Reference proteome</keyword>
<dbReference type="Pfam" id="PF01656">
    <property type="entry name" value="CbiA"/>
    <property type="match status" value="1"/>
</dbReference>
<comment type="caution">
    <text evidence="3">The sequence shown here is derived from an EMBL/GenBank/DDBJ whole genome shotgun (WGS) entry which is preliminary data.</text>
</comment>
<dbReference type="OrthoDB" id="69313at2"/>
<proteinExistence type="predicted"/>
<name>A0A2U0ZRI9_9BURK</name>
<dbReference type="Proteomes" id="UP000247772">
    <property type="component" value="Unassembled WGS sequence"/>
</dbReference>
<evidence type="ECO:0000313" key="2">
    <source>
        <dbReference type="EMBL" id="MBB2932718.1"/>
    </source>
</evidence>
<dbReference type="InterPro" id="IPR027417">
    <property type="entry name" value="P-loop_NTPase"/>
</dbReference>
<organism evidence="3 4">
    <name type="scientific">Paraburkholderia silvatlantica</name>
    <dbReference type="NCBI Taxonomy" id="321895"/>
    <lineage>
        <taxon>Bacteria</taxon>
        <taxon>Pseudomonadati</taxon>
        <taxon>Pseudomonadota</taxon>
        <taxon>Betaproteobacteria</taxon>
        <taxon>Burkholderiales</taxon>
        <taxon>Burkholderiaceae</taxon>
        <taxon>Paraburkholderia</taxon>
    </lineage>
</organism>
<sequence>MKRFVMVCGDKGGTGKSLMTRALADRLRREQRDVLMIDGDGEVGNLFQFYARLDEAGAPVQAQLADGVVPIRFTGTERERDQLLAAIDSGRALILADLPAASLTQLGAFDRDTGFFAELARCGYRPTLVNVLSPFSSSTRTVREMIELAGTQADYVVAINRWFGDREDFFMWYGGTHTAASPGRAMLGESGGIEINLPKLQAGVLVAIDDLMLTFADAREDRRLTTPQRSRLHRWMQALDEELDEAAQWLGLAETKR</sequence>
<evidence type="ECO:0000313" key="4">
    <source>
        <dbReference type="Proteomes" id="UP000247772"/>
    </source>
</evidence>
<feature type="domain" description="CobQ/CobB/MinD/ParA nucleotide binding" evidence="1">
    <location>
        <begin position="5"/>
        <end position="110"/>
    </location>
</feature>
<evidence type="ECO:0000313" key="5">
    <source>
        <dbReference type="Proteomes" id="UP000533533"/>
    </source>
</evidence>
<dbReference type="EMBL" id="JACHVZ010000031">
    <property type="protein sequence ID" value="MBB2932718.1"/>
    <property type="molecule type" value="Genomic_DNA"/>
</dbReference>
<reference evidence="3 4" key="1">
    <citation type="submission" date="2018-06" db="EMBL/GenBank/DDBJ databases">
        <title>Genomic Encyclopedia of Type Strains, Phase IV (KMG-V): Genome sequencing to study the core and pangenomes of soil and plant-associated prokaryotes.</title>
        <authorList>
            <person name="Whitman W."/>
        </authorList>
    </citation>
    <scope>NUCLEOTIDE SEQUENCE [LARGE SCALE GENOMIC DNA]</scope>
    <source>
        <strain evidence="3 4">SRCL-318</strain>
        <strain evidence="2 5">SRMrh-85</strain>
    </source>
</reference>
<dbReference type="Proteomes" id="UP000533533">
    <property type="component" value="Unassembled WGS sequence"/>
</dbReference>
<dbReference type="CDD" id="cd01983">
    <property type="entry name" value="SIMIBI"/>
    <property type="match status" value="1"/>
</dbReference>
<dbReference type="Gene3D" id="3.40.50.300">
    <property type="entry name" value="P-loop containing nucleotide triphosphate hydrolases"/>
    <property type="match status" value="1"/>
</dbReference>
<protein>
    <submittedName>
        <fullName evidence="3">CobQ/CobB/MinD/ParA family nucleotide binding protein</fullName>
    </submittedName>
</protein>
<evidence type="ECO:0000259" key="1">
    <source>
        <dbReference type="Pfam" id="PF01656"/>
    </source>
</evidence>
<dbReference type="InterPro" id="IPR002586">
    <property type="entry name" value="CobQ/CobB/MinD/ParA_Nub-bd_dom"/>
</dbReference>
<dbReference type="RefSeq" id="WP_110388420.1">
    <property type="nucleotide sequence ID" value="NZ_JACHVZ010000031.1"/>
</dbReference>
<gene>
    <name evidence="3" type="ORF">C7410_12913</name>
    <name evidence="2" type="ORF">FHX59_007206</name>
</gene>
<evidence type="ECO:0000313" key="3">
    <source>
        <dbReference type="EMBL" id="PYE16572.1"/>
    </source>
</evidence>
<dbReference type="AlphaFoldDB" id="A0A2U0ZRI9"/>